<feature type="coiled-coil region" evidence="1">
    <location>
        <begin position="238"/>
        <end position="265"/>
    </location>
</feature>
<sequence>MLFVGIDVAKSKHDCCIIDSDGVIITDSLRISNTKEGFDTLYTSIISALDSSDFSNVKIGLESTGHYSTNITNYLYSKGFSITVLNPLVTNAFRKAGTLRKTKTDKCDAKVIATMLFSDESKSYSPSSYQIQELKSLTRHRYRMIGYRSKLKLSVTRLIDIIFPELPDFVWSIHQASCYQLLLGLPSPEVISTCHLTHLINVLSKASRGKYGREKALQLRELAANSIGSSNRSLTFELQQTIRLIQAVQSEIDTLDKQIKLVVDELNTPLITIPGIGYTIAAIILAEIGDINNFSSPAKLLAFAGMEPSTYQSGKYNASKTPMVKRGSTYLRWAIMQAARLVSMRDSTFATYMAKKRSEGKHFNVAQSHVGKKLIRVIYSLLKNNTAFVPQM</sequence>
<dbReference type="Pfam" id="PF02371">
    <property type="entry name" value="Transposase_20"/>
    <property type="match status" value="1"/>
</dbReference>
<feature type="domain" description="Transposase IS116/IS110/IS902 C-terminal" evidence="3">
    <location>
        <begin position="270"/>
        <end position="353"/>
    </location>
</feature>
<comment type="caution">
    <text evidence="5">The sequence shown here is derived from an EMBL/GenBank/DDBJ whole genome shotgun (WGS) entry which is preliminary data.</text>
</comment>
<protein>
    <submittedName>
        <fullName evidence="5">IS110 family transposase</fullName>
    </submittedName>
</protein>
<dbReference type="GO" id="GO:0006313">
    <property type="term" value="P:DNA transposition"/>
    <property type="evidence" value="ECO:0007669"/>
    <property type="project" value="InterPro"/>
</dbReference>
<evidence type="ECO:0000256" key="1">
    <source>
        <dbReference type="SAM" id="Coils"/>
    </source>
</evidence>
<dbReference type="Proteomes" id="UP000461768">
    <property type="component" value="Unassembled WGS sequence"/>
</dbReference>
<dbReference type="NCBIfam" id="NF033542">
    <property type="entry name" value="transpos_IS110"/>
    <property type="match status" value="1"/>
</dbReference>
<evidence type="ECO:0000259" key="3">
    <source>
        <dbReference type="Pfam" id="PF02371"/>
    </source>
</evidence>
<reference evidence="5 6" key="2">
    <citation type="submission" date="2020-02" db="EMBL/GenBank/DDBJ databases">
        <title>Candidatus Galacturonibacter soehngenii shows hetero-acetogenic catabolism of galacturonic acid but lacks a canonical carbon monoxide dehydrogenase/acetyl-CoA synthase complex.</title>
        <authorList>
            <person name="Diender M."/>
            <person name="Stouten G.R."/>
            <person name="Petersen J.F."/>
            <person name="Nielsen P.H."/>
            <person name="Dueholm M.S."/>
            <person name="Pronk J.T."/>
            <person name="Van Loosdrecht M.C.M."/>
        </authorList>
    </citation>
    <scope>NUCLEOTIDE SEQUENCE [LARGE SCALE GENOMIC DNA]</scope>
    <source>
        <strain evidence="5">GalUA</strain>
    </source>
</reference>
<gene>
    <name evidence="5" type="ORF">F7O84_02075</name>
    <name evidence="4" type="ORF">F7O84_13165</name>
</gene>
<proteinExistence type="predicted"/>
<dbReference type="InterPro" id="IPR047650">
    <property type="entry name" value="Transpos_IS110"/>
</dbReference>
<organism evidence="5 6">
    <name type="scientific">Candidatus Galacturonatibacter soehngenii</name>
    <dbReference type="NCBI Taxonomy" id="2307010"/>
    <lineage>
        <taxon>Bacteria</taxon>
        <taxon>Bacillati</taxon>
        <taxon>Bacillota</taxon>
        <taxon>Clostridia</taxon>
        <taxon>Lachnospirales</taxon>
        <taxon>Lachnospiraceae</taxon>
        <taxon>Candidatus Galacturonatibacter</taxon>
    </lineage>
</organism>
<reference evidence="5 6" key="1">
    <citation type="submission" date="2019-09" db="EMBL/GenBank/DDBJ databases">
        <authorList>
            <person name="Valk L.C."/>
        </authorList>
    </citation>
    <scope>NUCLEOTIDE SEQUENCE [LARGE SCALE GENOMIC DNA]</scope>
    <source>
        <strain evidence="5">GalUA</strain>
    </source>
</reference>
<dbReference type="RefSeq" id="WP_151141338.1">
    <property type="nucleotide sequence ID" value="NZ_WAGX01000003.1"/>
</dbReference>
<name>A0A7V7QNQ6_9FIRM</name>
<feature type="domain" description="Transposase IS110-like N-terminal" evidence="2">
    <location>
        <begin position="4"/>
        <end position="164"/>
    </location>
</feature>
<keyword evidence="6" id="KW-1185">Reference proteome</keyword>
<evidence type="ECO:0000259" key="2">
    <source>
        <dbReference type="Pfam" id="PF01548"/>
    </source>
</evidence>
<dbReference type="EMBL" id="WAGX01000003">
    <property type="protein sequence ID" value="KAB1440639.1"/>
    <property type="molecule type" value="Genomic_DNA"/>
</dbReference>
<accession>A0A7V7QNQ6</accession>
<dbReference type="GO" id="GO:0004803">
    <property type="term" value="F:transposase activity"/>
    <property type="evidence" value="ECO:0007669"/>
    <property type="project" value="InterPro"/>
</dbReference>
<dbReference type="Pfam" id="PF01548">
    <property type="entry name" value="DEDD_Tnp_IS110"/>
    <property type="match status" value="1"/>
</dbReference>
<evidence type="ECO:0000313" key="6">
    <source>
        <dbReference type="Proteomes" id="UP000461768"/>
    </source>
</evidence>
<dbReference type="InterPro" id="IPR002525">
    <property type="entry name" value="Transp_IS110-like_N"/>
</dbReference>
<dbReference type="GO" id="GO:0003677">
    <property type="term" value="F:DNA binding"/>
    <property type="evidence" value="ECO:0007669"/>
    <property type="project" value="InterPro"/>
</dbReference>
<keyword evidence="1" id="KW-0175">Coiled coil</keyword>
<dbReference type="EMBL" id="WAGX01000005">
    <property type="protein sequence ID" value="KAB1438484.1"/>
    <property type="molecule type" value="Genomic_DNA"/>
</dbReference>
<dbReference type="OrthoDB" id="9811278at2"/>
<dbReference type="PANTHER" id="PTHR33055">
    <property type="entry name" value="TRANSPOSASE FOR INSERTION SEQUENCE ELEMENT IS1111A"/>
    <property type="match status" value="1"/>
</dbReference>
<dbReference type="InterPro" id="IPR003346">
    <property type="entry name" value="Transposase_20"/>
</dbReference>
<dbReference type="PANTHER" id="PTHR33055:SF15">
    <property type="entry name" value="TRANSPOSASE-RELATED"/>
    <property type="match status" value="1"/>
</dbReference>
<evidence type="ECO:0000313" key="4">
    <source>
        <dbReference type="EMBL" id="KAB1438484.1"/>
    </source>
</evidence>
<evidence type="ECO:0000313" key="5">
    <source>
        <dbReference type="EMBL" id="KAB1440639.1"/>
    </source>
</evidence>
<dbReference type="AlphaFoldDB" id="A0A7V7QNQ6"/>